<organism evidence="3 4">
    <name type="scientific">Pseudooceanicola batsensis (strain ATCC BAA-863 / DSM 15984 / KCTC 12145 / HTCC2597)</name>
    <name type="common">Oceanicola batsensis</name>
    <dbReference type="NCBI Taxonomy" id="252305"/>
    <lineage>
        <taxon>Bacteria</taxon>
        <taxon>Pseudomonadati</taxon>
        <taxon>Pseudomonadota</taxon>
        <taxon>Alphaproteobacteria</taxon>
        <taxon>Rhodobacterales</taxon>
        <taxon>Paracoccaceae</taxon>
        <taxon>Pseudooceanicola</taxon>
    </lineage>
</organism>
<protein>
    <submittedName>
        <fullName evidence="3">Uncharacterized protein</fullName>
    </submittedName>
</protein>
<gene>
    <name evidence="3" type="ORF">OB2597_02302</name>
</gene>
<keyword evidence="4" id="KW-1185">Reference proteome</keyword>
<evidence type="ECO:0000256" key="1">
    <source>
        <dbReference type="SAM" id="MobiDB-lite"/>
    </source>
</evidence>
<feature type="region of interest" description="Disordered" evidence="1">
    <location>
        <begin position="1"/>
        <end position="134"/>
    </location>
</feature>
<dbReference type="RefSeq" id="WP_009804714.1">
    <property type="nucleotide sequence ID" value="NZ_CH724131.1"/>
</dbReference>
<dbReference type="Proteomes" id="UP000004318">
    <property type="component" value="Unassembled WGS sequence"/>
</dbReference>
<keyword evidence="2" id="KW-1133">Transmembrane helix</keyword>
<reference evidence="3 4" key="1">
    <citation type="journal article" date="2010" name="J. Bacteriol.">
        <title>Genome sequences of Oceanicola granulosus HTCC2516(T) and Oceanicola batsensis HTCC2597(TDelta).</title>
        <authorList>
            <person name="Thrash J.C."/>
            <person name="Cho J.C."/>
            <person name="Vergin K.L."/>
            <person name="Giovannoni S.J."/>
        </authorList>
    </citation>
    <scope>NUCLEOTIDE SEQUENCE [LARGE SCALE GENOMIC DNA]</scope>
    <source>
        <strain evidence="4">ATCC BAA-863 / DSM 15984 / KCTC 12145 / HTCC2597</strain>
    </source>
</reference>
<accession>A3TX54</accession>
<name>A3TX54_PSEBH</name>
<feature type="transmembrane region" description="Helical" evidence="2">
    <location>
        <begin position="188"/>
        <end position="207"/>
    </location>
</feature>
<feature type="compositionally biased region" description="Basic and acidic residues" evidence="1">
    <location>
        <begin position="24"/>
        <end position="49"/>
    </location>
</feature>
<proteinExistence type="predicted"/>
<feature type="compositionally biased region" description="Gly residues" evidence="1">
    <location>
        <begin position="76"/>
        <end position="85"/>
    </location>
</feature>
<dbReference type="EMBL" id="AAMO01000004">
    <property type="protein sequence ID" value="EAQ03414.1"/>
    <property type="molecule type" value="Genomic_DNA"/>
</dbReference>
<keyword evidence="2" id="KW-0812">Transmembrane</keyword>
<evidence type="ECO:0000313" key="4">
    <source>
        <dbReference type="Proteomes" id="UP000004318"/>
    </source>
</evidence>
<dbReference type="STRING" id="252305.OB2597_02302"/>
<comment type="caution">
    <text evidence="3">The sequence shown here is derived from an EMBL/GenBank/DDBJ whole genome shotgun (WGS) entry which is preliminary data.</text>
</comment>
<feature type="region of interest" description="Disordered" evidence="1">
    <location>
        <begin position="332"/>
        <end position="356"/>
    </location>
</feature>
<evidence type="ECO:0000313" key="3">
    <source>
        <dbReference type="EMBL" id="EAQ03414.1"/>
    </source>
</evidence>
<dbReference type="AlphaFoldDB" id="A3TX54"/>
<keyword evidence="2" id="KW-0472">Membrane</keyword>
<dbReference type="HOGENOM" id="CLU_562396_0_0_5"/>
<sequence>MSRKDTDSTDPAAATQGVRQLKSGRWDKRLEEARRQREKVLAARKDKAETLPVRPLIAGETAPAASADPAPRPERGGPGATGQGVPGASSAGREDTLPGQFMAQAMSNLRSGGPDPDPDPDPGPDPGPEADAGFHRMEETTGPAVPARAILPELAPADPPLATPQELFASIGADDARSASRSRRRRPALILAGVVLAGLCAAGYVIWEVAGEADTGPRLSAVAPALLSDAPALTAPAPTSGPPAVPVVAAPPVRTDPDGAFGSPPPHDVPPSMPGLGPRLTTAMLSPGTLRLIAPPAGALDGSALRGASLVPGRPGAGQLSRLAEPARRFDAPRDLGPVSRVPRVQGLAPDQPGRGLRVASLRPFGLPGVAGLVRRPGSPTAPALSAPQTPPAVQARAAPAYSLVVIGADPASRLAGLLSGMPIRDIARRDTRFAPDVTQVHYFHDADTAAARDVADRLGGKAVDLRGMVPAPEAGSLEVHLAAD</sequence>
<evidence type="ECO:0000256" key="2">
    <source>
        <dbReference type="SAM" id="Phobius"/>
    </source>
</evidence>